<sequence>MKTVENLIEKYLNIIFEKIAPEKECPENTPLINLYRQAEDYFFRGISSKCLDLDDGANAYMTGGAGLNFIYITRNTKILDKILIKGKQFYDQDNLSFEVIIPQKLCSPQIVGILNTLGYPQKSKSVSMVINLDAFTIDKTASFDAEAVIKANDNKLNDWMMPLIGAFESTFDICSIYANVHKKALKRNINLLHFSLYKQDKPIASITLSMNNNIARIDDVGTLPEFQGKGYATHLMRYVLSEVKRLGARHCFLESSDSGLGVYQKLGFEPLFKNNIYSRQA</sequence>
<dbReference type="PROSITE" id="PS51186">
    <property type="entry name" value="GNAT"/>
    <property type="match status" value="1"/>
</dbReference>
<dbReference type="EMBL" id="RZGR01000040">
    <property type="protein sequence ID" value="RUQ81530.1"/>
    <property type="molecule type" value="Genomic_DNA"/>
</dbReference>
<dbReference type="InterPro" id="IPR052523">
    <property type="entry name" value="Trichothecene_AcTrans"/>
</dbReference>
<proteinExistence type="predicted"/>
<dbReference type="PANTHER" id="PTHR42791">
    <property type="entry name" value="GNAT FAMILY ACETYLTRANSFERASE"/>
    <property type="match status" value="1"/>
</dbReference>
<evidence type="ECO:0000313" key="2">
    <source>
        <dbReference type="EMBL" id="RUQ81530.1"/>
    </source>
</evidence>
<dbReference type="Pfam" id="PF00583">
    <property type="entry name" value="Acetyltransf_1"/>
    <property type="match status" value="1"/>
</dbReference>
<reference evidence="2 3" key="1">
    <citation type="submission" date="2018-12" db="EMBL/GenBank/DDBJ databases">
        <title>Legionella sp,whole genome shotgun sequence.</title>
        <authorList>
            <person name="Wu H."/>
        </authorList>
    </citation>
    <scope>NUCLEOTIDE SEQUENCE [LARGE SCALE GENOMIC DNA]</scope>
    <source>
        <strain evidence="3">km714</strain>
    </source>
</reference>
<dbReference type="SUPFAM" id="SSF55729">
    <property type="entry name" value="Acyl-CoA N-acyltransferases (Nat)"/>
    <property type="match status" value="1"/>
</dbReference>
<evidence type="ECO:0000259" key="1">
    <source>
        <dbReference type="PROSITE" id="PS51186"/>
    </source>
</evidence>
<feature type="domain" description="N-acetyltransferase" evidence="1">
    <location>
        <begin position="147"/>
        <end position="281"/>
    </location>
</feature>
<dbReference type="InterPro" id="IPR016181">
    <property type="entry name" value="Acyl_CoA_acyltransferase"/>
</dbReference>
<keyword evidence="3" id="KW-1185">Reference proteome</keyword>
<keyword evidence="2" id="KW-0808">Transferase</keyword>
<dbReference type="Gene3D" id="3.40.630.30">
    <property type="match status" value="1"/>
</dbReference>
<dbReference type="InterPro" id="IPR000182">
    <property type="entry name" value="GNAT_dom"/>
</dbReference>
<name>A0A433JGY9_9GAMM</name>
<comment type="caution">
    <text evidence="2">The sequence shown here is derived from an EMBL/GenBank/DDBJ whole genome shotgun (WGS) entry which is preliminary data.</text>
</comment>
<dbReference type="PANTHER" id="PTHR42791:SF1">
    <property type="entry name" value="N-ACETYLTRANSFERASE DOMAIN-CONTAINING PROTEIN"/>
    <property type="match status" value="1"/>
</dbReference>
<dbReference type="AlphaFoldDB" id="A0A433JGY9"/>
<accession>A0A433JGY9</accession>
<gene>
    <name evidence="2" type="ORF">EKM59_10545</name>
</gene>
<dbReference type="GO" id="GO:0016747">
    <property type="term" value="F:acyltransferase activity, transferring groups other than amino-acyl groups"/>
    <property type="evidence" value="ECO:0007669"/>
    <property type="project" value="InterPro"/>
</dbReference>
<dbReference type="Proteomes" id="UP000288012">
    <property type="component" value="Unassembled WGS sequence"/>
</dbReference>
<organism evidence="2 3">
    <name type="scientific">Legionella septentrionalis</name>
    <dbReference type="NCBI Taxonomy" id="2498109"/>
    <lineage>
        <taxon>Bacteria</taxon>
        <taxon>Pseudomonadati</taxon>
        <taxon>Pseudomonadota</taxon>
        <taxon>Gammaproteobacteria</taxon>
        <taxon>Legionellales</taxon>
        <taxon>Legionellaceae</taxon>
        <taxon>Legionella</taxon>
    </lineage>
</organism>
<dbReference type="CDD" id="cd04301">
    <property type="entry name" value="NAT_SF"/>
    <property type="match status" value="1"/>
</dbReference>
<evidence type="ECO:0000313" key="3">
    <source>
        <dbReference type="Proteomes" id="UP000288012"/>
    </source>
</evidence>
<protein>
    <submittedName>
        <fullName evidence="2">GNAT family N-acetyltransferase</fullName>
    </submittedName>
</protein>